<feature type="transmembrane region" description="Helical" evidence="1">
    <location>
        <begin position="68"/>
        <end position="89"/>
    </location>
</feature>
<gene>
    <name evidence="2" type="ORF">RZS32_015045</name>
</gene>
<sequence>MQFDAIIFGLVLRAGYLIPAAVLFLMIYYRVGRFGLGCSLVALMLVWQASVIQMMISDTDSLTSIPSYIRATLSAWGFLFPLLPIYFLLPKPDRFGGKSRA</sequence>
<keyword evidence="1" id="KW-0472">Membrane</keyword>
<evidence type="ECO:0000313" key="3">
    <source>
        <dbReference type="Proteomes" id="UP001281305"/>
    </source>
</evidence>
<keyword evidence="1" id="KW-0812">Transmembrane</keyword>
<evidence type="ECO:0000313" key="2">
    <source>
        <dbReference type="EMBL" id="WYK17702.1"/>
    </source>
</evidence>
<organism evidence="2 3">
    <name type="scientific">Roseovarius rhodophyticola</name>
    <dbReference type="NCBI Taxonomy" id="3080827"/>
    <lineage>
        <taxon>Bacteria</taxon>
        <taxon>Pseudomonadati</taxon>
        <taxon>Pseudomonadota</taxon>
        <taxon>Alphaproteobacteria</taxon>
        <taxon>Rhodobacterales</taxon>
        <taxon>Roseobacteraceae</taxon>
        <taxon>Roseovarius</taxon>
    </lineage>
</organism>
<protein>
    <submittedName>
        <fullName evidence="2">Uncharacterized protein</fullName>
    </submittedName>
</protein>
<dbReference type="EMBL" id="CP146606">
    <property type="protein sequence ID" value="WYK17702.1"/>
    <property type="molecule type" value="Genomic_DNA"/>
</dbReference>
<proteinExistence type="predicted"/>
<reference evidence="2 3" key="1">
    <citation type="submission" date="2024-02" db="EMBL/GenBank/DDBJ databases">
        <title>Roseovarius strain W115 nov., isolated from a marine algae.</title>
        <authorList>
            <person name="Lee M.W."/>
            <person name="Lee J.K."/>
            <person name="Kim J.M."/>
            <person name="Choi D.G."/>
            <person name="Baek J.H."/>
            <person name="Bayburt H."/>
            <person name="Jung J.J."/>
            <person name="Han D.M."/>
            <person name="Jeon C.O."/>
        </authorList>
    </citation>
    <scope>NUCLEOTIDE SEQUENCE [LARGE SCALE GENOMIC DNA]</scope>
    <source>
        <strain evidence="2 3">W115</strain>
    </source>
</reference>
<keyword evidence="1" id="KW-1133">Transmembrane helix</keyword>
<feature type="transmembrane region" description="Helical" evidence="1">
    <location>
        <begin position="6"/>
        <end position="27"/>
    </location>
</feature>
<dbReference type="Proteomes" id="UP001281305">
    <property type="component" value="Chromosome"/>
</dbReference>
<evidence type="ECO:0000256" key="1">
    <source>
        <dbReference type="SAM" id="Phobius"/>
    </source>
</evidence>
<accession>A0ABZ2TDD9</accession>
<dbReference type="RefSeq" id="WP_317057773.1">
    <property type="nucleotide sequence ID" value="NZ_CP146606.1"/>
</dbReference>
<feature type="transmembrane region" description="Helical" evidence="1">
    <location>
        <begin position="34"/>
        <end position="56"/>
    </location>
</feature>
<name>A0ABZ2TDD9_9RHOB</name>
<keyword evidence="3" id="KW-1185">Reference proteome</keyword>